<dbReference type="EMBL" id="CP011002">
    <property type="protein sequence ID" value="AKO66086.1"/>
    <property type="molecule type" value="Genomic_DNA"/>
</dbReference>
<keyword evidence="5 8" id="KW-0547">Nucleotide-binding</keyword>
<dbReference type="InterPro" id="IPR003721">
    <property type="entry name" value="Pantoate_ligase"/>
</dbReference>
<feature type="binding site" evidence="8">
    <location>
        <begin position="143"/>
        <end position="146"/>
    </location>
    <ligand>
        <name>ATP</name>
        <dbReference type="ChEBI" id="CHEBI:30616"/>
    </ligand>
</feature>
<dbReference type="GO" id="GO:0005524">
    <property type="term" value="F:ATP binding"/>
    <property type="evidence" value="ECO:0007669"/>
    <property type="project" value="UniProtKB-KW"/>
</dbReference>
<dbReference type="SUPFAM" id="SSF52374">
    <property type="entry name" value="Nucleotidylyl transferase"/>
    <property type="match status" value="1"/>
</dbReference>
<dbReference type="AlphaFoldDB" id="A0A0H4IYM6"/>
<evidence type="ECO:0000256" key="2">
    <source>
        <dbReference type="ARBA" id="ARBA00009256"/>
    </source>
</evidence>
<gene>
    <name evidence="8" type="primary">panC</name>
    <name evidence="9" type="ORF">VI33_05155</name>
</gene>
<dbReference type="PANTHER" id="PTHR21299:SF1">
    <property type="entry name" value="PANTOATE--BETA-ALANINE LIGASE"/>
    <property type="match status" value="1"/>
</dbReference>
<comment type="pathway">
    <text evidence="1 8">Cofactor biosynthesis; (R)-pantothenate biosynthesis; (R)-pantothenate from (R)-pantoate and beta-alanine: step 1/1.</text>
</comment>
<accession>A0A0H4IYM6</accession>
<dbReference type="InterPro" id="IPR014729">
    <property type="entry name" value="Rossmann-like_a/b/a_fold"/>
</dbReference>
<evidence type="ECO:0000256" key="8">
    <source>
        <dbReference type="HAMAP-Rule" id="MF_00158"/>
    </source>
</evidence>
<dbReference type="PANTHER" id="PTHR21299">
    <property type="entry name" value="CYTIDYLATE KINASE/PANTOATE-BETA-ALANINE LIGASE"/>
    <property type="match status" value="1"/>
</dbReference>
<evidence type="ECO:0000313" key="9">
    <source>
        <dbReference type="EMBL" id="AKO66086.1"/>
    </source>
</evidence>
<reference evidence="9 10" key="1">
    <citation type="submission" date="2015-03" db="EMBL/GenBank/DDBJ databases">
        <title>Comparative analysis of the OM43 clade including a novel species from Red Sea uncovers genomic and metabolic diversity among marine methylotrophs.</title>
        <authorList>
            <person name="Jimenez-Infante F."/>
            <person name="Ngugi D.K."/>
            <person name="Vinu M."/>
            <person name="Alam I."/>
            <person name="Kamau A."/>
            <person name="Blom J."/>
            <person name="Bajic V.B."/>
            <person name="Stingl U."/>
        </authorList>
    </citation>
    <scope>NUCLEOTIDE SEQUENCE [LARGE SCALE GENOMIC DNA]</scope>
    <source>
        <strain evidence="9 10">MBRSH7</strain>
    </source>
</reference>
<keyword evidence="8" id="KW-0963">Cytoplasm</keyword>
<dbReference type="HAMAP" id="MF_00158">
    <property type="entry name" value="PanC"/>
    <property type="match status" value="1"/>
</dbReference>
<protein>
    <recommendedName>
        <fullName evidence="8">Pantothenate synthetase</fullName>
        <shortName evidence="8">PS</shortName>
        <ecNumber evidence="8">6.3.2.1</ecNumber>
    </recommendedName>
    <alternativeName>
        <fullName evidence="8">Pantoate--beta-alanine ligase</fullName>
    </alternativeName>
    <alternativeName>
        <fullName evidence="8">Pantoate-activating enzyme</fullName>
    </alternativeName>
</protein>
<evidence type="ECO:0000256" key="5">
    <source>
        <dbReference type="ARBA" id="ARBA00022741"/>
    </source>
</evidence>
<feature type="active site" description="Proton donor" evidence="8">
    <location>
        <position position="33"/>
    </location>
</feature>
<name>A0A0H4IYM6_9PROT</name>
<feature type="binding site" evidence="8">
    <location>
        <position position="57"/>
    </location>
    <ligand>
        <name>(R)-pantoate</name>
        <dbReference type="ChEBI" id="CHEBI:15980"/>
    </ligand>
</feature>
<comment type="caution">
    <text evidence="8">Lacks conserved residue(s) required for the propagation of feature annotation.</text>
</comment>
<evidence type="ECO:0000256" key="7">
    <source>
        <dbReference type="ARBA" id="ARBA00048258"/>
    </source>
</evidence>
<dbReference type="Pfam" id="PF02569">
    <property type="entry name" value="Pantoate_ligase"/>
    <property type="match status" value="1"/>
</dbReference>
<evidence type="ECO:0000256" key="3">
    <source>
        <dbReference type="ARBA" id="ARBA00022598"/>
    </source>
</evidence>
<feature type="binding site" evidence="8">
    <location>
        <position position="57"/>
    </location>
    <ligand>
        <name>beta-alanine</name>
        <dbReference type="ChEBI" id="CHEBI:57966"/>
    </ligand>
</feature>
<dbReference type="PATRIC" id="fig|1623450.3.peg.1025"/>
<dbReference type="NCBIfam" id="TIGR00018">
    <property type="entry name" value="panC"/>
    <property type="match status" value="1"/>
</dbReference>
<keyword evidence="10" id="KW-1185">Reference proteome</keyword>
<dbReference type="Proteomes" id="UP000066549">
    <property type="component" value="Chromosome"/>
</dbReference>
<proteinExistence type="inferred from homology"/>
<dbReference type="NCBIfam" id="TIGR00125">
    <property type="entry name" value="cyt_tran_rel"/>
    <property type="match status" value="1"/>
</dbReference>
<comment type="subcellular location">
    <subcellularLocation>
        <location evidence="8">Cytoplasm</location>
    </subcellularLocation>
</comment>
<feature type="binding site" evidence="8">
    <location>
        <position position="149"/>
    </location>
    <ligand>
        <name>(R)-pantoate</name>
        <dbReference type="ChEBI" id="CHEBI:15980"/>
    </ligand>
</feature>
<comment type="subunit">
    <text evidence="8">Homodimer.</text>
</comment>
<comment type="miscellaneous">
    <text evidence="8">The reaction proceeds by a bi uni uni bi ping pong mechanism.</text>
</comment>
<keyword evidence="3 8" id="KW-0436">Ligase</keyword>
<dbReference type="UniPathway" id="UPA00028">
    <property type="reaction ID" value="UER00005"/>
</dbReference>
<dbReference type="Gene3D" id="3.40.50.620">
    <property type="entry name" value="HUPs"/>
    <property type="match status" value="1"/>
</dbReference>
<comment type="similarity">
    <text evidence="2 8">Belongs to the pantothenate synthetase family.</text>
</comment>
<comment type="catalytic activity">
    <reaction evidence="7 8">
        <text>(R)-pantoate + beta-alanine + ATP = (R)-pantothenate + AMP + diphosphate + H(+)</text>
        <dbReference type="Rhea" id="RHEA:10912"/>
        <dbReference type="ChEBI" id="CHEBI:15378"/>
        <dbReference type="ChEBI" id="CHEBI:15980"/>
        <dbReference type="ChEBI" id="CHEBI:29032"/>
        <dbReference type="ChEBI" id="CHEBI:30616"/>
        <dbReference type="ChEBI" id="CHEBI:33019"/>
        <dbReference type="ChEBI" id="CHEBI:57966"/>
        <dbReference type="ChEBI" id="CHEBI:456215"/>
        <dbReference type="EC" id="6.3.2.1"/>
    </reaction>
</comment>
<keyword evidence="4 8" id="KW-0566">Pantothenate biosynthesis</keyword>
<dbReference type="InterPro" id="IPR004821">
    <property type="entry name" value="Cyt_trans-like"/>
</dbReference>
<evidence type="ECO:0000256" key="6">
    <source>
        <dbReference type="ARBA" id="ARBA00022840"/>
    </source>
</evidence>
<organism evidence="9 10">
    <name type="scientific">Methylophilales bacterium MBRS-H7</name>
    <dbReference type="NCBI Taxonomy" id="1623450"/>
    <lineage>
        <taxon>Bacteria</taxon>
        <taxon>Pseudomonadati</taxon>
        <taxon>Pseudomonadota</taxon>
        <taxon>Betaproteobacteria</taxon>
        <taxon>Nitrosomonadales</taxon>
        <taxon>OM43 clade</taxon>
    </lineage>
</organism>
<evidence type="ECO:0000256" key="4">
    <source>
        <dbReference type="ARBA" id="ARBA00022655"/>
    </source>
</evidence>
<feature type="binding site" evidence="8">
    <location>
        <begin position="26"/>
        <end position="33"/>
    </location>
    <ligand>
        <name>ATP</name>
        <dbReference type="ChEBI" id="CHEBI:30616"/>
    </ligand>
</feature>
<dbReference type="Gene3D" id="3.30.1300.10">
    <property type="entry name" value="Pantoate-beta-alanine ligase, C-terminal domain"/>
    <property type="match status" value="1"/>
</dbReference>
<feature type="binding site" evidence="8">
    <location>
        <begin position="180"/>
        <end position="183"/>
    </location>
    <ligand>
        <name>ATP</name>
        <dbReference type="ChEBI" id="CHEBI:30616"/>
    </ligand>
</feature>
<comment type="function">
    <text evidence="8">Catalyzes the condensation of pantoate with beta-alanine in an ATP-dependent reaction via a pantoyl-adenylate intermediate.</text>
</comment>
<evidence type="ECO:0000256" key="1">
    <source>
        <dbReference type="ARBA" id="ARBA00004990"/>
    </source>
</evidence>
<dbReference type="GO" id="GO:0015940">
    <property type="term" value="P:pantothenate biosynthetic process"/>
    <property type="evidence" value="ECO:0007669"/>
    <property type="project" value="UniProtKB-UniRule"/>
</dbReference>
<evidence type="ECO:0000313" key="10">
    <source>
        <dbReference type="Proteomes" id="UP000066549"/>
    </source>
</evidence>
<dbReference type="GO" id="GO:0004592">
    <property type="term" value="F:pantoate-beta-alanine ligase activity"/>
    <property type="evidence" value="ECO:0007669"/>
    <property type="project" value="UniProtKB-UniRule"/>
</dbReference>
<sequence length="275" mass="31645">MNTIKSIRGLSKFISQNKEIAFVPTMGNLHDGHLALVRKARSLNKLVVVSIFVNEIQFNSSADFKSYPRTLKEDLIKLQKENVDIVFVPNKEQMNTINNPFNFDLKKIKHDLCDKNRPGHFEGVISIVARFCNIIRPSYLLLGKKDYQQLFILKKFLNDFCYPIKVLAVNTEREQSGLAMSSRNSLIIKKYLPVASMLYQQLTYIKANLKTISELRSMEEKVAKKLQDNGWKVDYVSIRSQKTLLAPQRSERKLVALVAAYLGKVRLIDNIEFCI</sequence>
<dbReference type="OrthoDB" id="9773087at2"/>
<keyword evidence="6 8" id="KW-0067">ATP-binding</keyword>
<dbReference type="EC" id="6.3.2.1" evidence="8"/>
<dbReference type="GO" id="GO:0005829">
    <property type="term" value="C:cytosol"/>
    <property type="evidence" value="ECO:0007669"/>
    <property type="project" value="TreeGrafter"/>
</dbReference>
<dbReference type="InterPro" id="IPR042176">
    <property type="entry name" value="Pantoate_ligase_C"/>
</dbReference>